<dbReference type="InterPro" id="IPR029069">
    <property type="entry name" value="HotDog_dom_sf"/>
</dbReference>
<gene>
    <name evidence="5" type="primary">paaI</name>
    <name evidence="5" type="ORF">NCTC6180_00478</name>
    <name evidence="4" type="ORF">NCTC7023_01364</name>
</gene>
<dbReference type="Gene3D" id="3.10.129.10">
    <property type="entry name" value="Hotdog Thioesterase"/>
    <property type="match status" value="1"/>
</dbReference>
<dbReference type="Proteomes" id="UP000269903">
    <property type="component" value="Chromosome"/>
</dbReference>
<evidence type="ECO:0000313" key="5">
    <source>
        <dbReference type="EMBL" id="VEF05725.1"/>
    </source>
</evidence>
<dbReference type="EC" id="3.1.2.-" evidence="5"/>
<dbReference type="GeneID" id="83705175"/>
<accession>A0A2X3RWI7</accession>
<organism evidence="5 7">
    <name type="scientific">Streptococcus equi subsp. zooepidemicus</name>
    <dbReference type="NCBI Taxonomy" id="40041"/>
    <lineage>
        <taxon>Bacteria</taxon>
        <taxon>Bacillati</taxon>
        <taxon>Bacillota</taxon>
        <taxon>Bacilli</taxon>
        <taxon>Lactobacillales</taxon>
        <taxon>Streptococcaceae</taxon>
        <taxon>Streptococcus</taxon>
    </lineage>
</organism>
<dbReference type="AlphaFoldDB" id="A0A2X3RWI7"/>
<dbReference type="SUPFAM" id="SSF54637">
    <property type="entry name" value="Thioesterase/thiol ester dehydrase-isomerase"/>
    <property type="match status" value="1"/>
</dbReference>
<keyword evidence="2 5" id="KW-0378">Hydrolase</keyword>
<dbReference type="PANTHER" id="PTHR21660">
    <property type="entry name" value="THIOESTERASE SUPERFAMILY MEMBER-RELATED"/>
    <property type="match status" value="1"/>
</dbReference>
<evidence type="ECO:0000313" key="6">
    <source>
        <dbReference type="Proteomes" id="UP000255476"/>
    </source>
</evidence>
<feature type="domain" description="Thioesterase" evidence="3">
    <location>
        <begin position="43"/>
        <end position="117"/>
    </location>
</feature>
<proteinExistence type="inferred from homology"/>
<dbReference type="KEGG" id="seq:SZO_06750"/>
<evidence type="ECO:0000313" key="7">
    <source>
        <dbReference type="Proteomes" id="UP000269903"/>
    </source>
</evidence>
<dbReference type="InterPro" id="IPR006683">
    <property type="entry name" value="Thioestr_dom"/>
</dbReference>
<dbReference type="CDD" id="cd03443">
    <property type="entry name" value="PaaI_thioesterase"/>
    <property type="match status" value="1"/>
</dbReference>
<dbReference type="NCBIfam" id="TIGR00369">
    <property type="entry name" value="unchar_dom_1"/>
    <property type="match status" value="1"/>
</dbReference>
<evidence type="ECO:0000259" key="3">
    <source>
        <dbReference type="Pfam" id="PF03061"/>
    </source>
</evidence>
<dbReference type="InterPro" id="IPR003736">
    <property type="entry name" value="PAAI_dom"/>
</dbReference>
<reference evidence="4 6" key="1">
    <citation type="submission" date="2018-06" db="EMBL/GenBank/DDBJ databases">
        <authorList>
            <consortium name="Pathogen Informatics"/>
            <person name="Doyle S."/>
        </authorList>
    </citation>
    <scope>NUCLEOTIDE SEQUENCE [LARGE SCALE GENOMIC DNA]</scope>
    <source>
        <strain evidence="4 6">NCTC7023</strain>
    </source>
</reference>
<dbReference type="GO" id="GO:0047617">
    <property type="term" value="F:fatty acyl-CoA hydrolase activity"/>
    <property type="evidence" value="ECO:0007669"/>
    <property type="project" value="InterPro"/>
</dbReference>
<evidence type="ECO:0000313" key="4">
    <source>
        <dbReference type="EMBL" id="SUO82008.1"/>
    </source>
</evidence>
<dbReference type="RefSeq" id="WP_012515895.1">
    <property type="nucleotide sequence ID" value="NC_012470.1"/>
</dbReference>
<dbReference type="InterPro" id="IPR039298">
    <property type="entry name" value="ACOT13"/>
</dbReference>
<dbReference type="PANTHER" id="PTHR21660:SF1">
    <property type="entry name" value="ACYL-COENZYME A THIOESTERASE 13"/>
    <property type="match status" value="1"/>
</dbReference>
<dbReference type="OMA" id="GHFDEIP"/>
<dbReference type="Pfam" id="PF03061">
    <property type="entry name" value="4HBT"/>
    <property type="match status" value="1"/>
</dbReference>
<evidence type="ECO:0000256" key="1">
    <source>
        <dbReference type="ARBA" id="ARBA00008324"/>
    </source>
</evidence>
<protein>
    <submittedName>
        <fullName evidence="5">Thioesterase superfamily protein</fullName>
        <ecNumber evidence="5">3.1.2.-</ecNumber>
    </submittedName>
</protein>
<evidence type="ECO:0000256" key="2">
    <source>
        <dbReference type="ARBA" id="ARBA00022801"/>
    </source>
</evidence>
<name>A0A2X3RWI7_STRSZ</name>
<dbReference type="EMBL" id="UHHT01000001">
    <property type="protein sequence ID" value="SUO82008.1"/>
    <property type="molecule type" value="Genomic_DNA"/>
</dbReference>
<comment type="similarity">
    <text evidence="1">Belongs to the thioesterase PaaI family.</text>
</comment>
<dbReference type="EMBL" id="LR134317">
    <property type="protein sequence ID" value="VEF05725.1"/>
    <property type="molecule type" value="Genomic_DNA"/>
</dbReference>
<dbReference type="Proteomes" id="UP000255476">
    <property type="component" value="Unassembled WGS sequence"/>
</dbReference>
<sequence>MTEIPKDLKLNTISVFEHYHIDVFEAGHVLLSTEIHASALNYYGNAHGGFLFTLCDQVGGLVAKSIGLEAVTLQANVNYLKPGHLGDRLVVEGSLVHRGRTTQLIEVTIKNQDDRLLTRVSLTMFVTSKKRSSD</sequence>
<reference evidence="5 7" key="2">
    <citation type="submission" date="2018-12" db="EMBL/GenBank/DDBJ databases">
        <authorList>
            <consortium name="Pathogen Informatics"/>
        </authorList>
    </citation>
    <scope>NUCLEOTIDE SEQUENCE [LARGE SCALE GENOMIC DNA]</scope>
    <source>
        <strain evidence="5 7">NCTC6180</strain>
    </source>
</reference>